<reference evidence="1 2" key="1">
    <citation type="journal article" date="2021" name="Environ. Microbiol.">
        <title>Gene family expansions and transcriptome signatures uncover fungal adaptations to wood decay.</title>
        <authorList>
            <person name="Hage H."/>
            <person name="Miyauchi S."/>
            <person name="Viragh M."/>
            <person name="Drula E."/>
            <person name="Min B."/>
            <person name="Chaduli D."/>
            <person name="Navarro D."/>
            <person name="Favel A."/>
            <person name="Norest M."/>
            <person name="Lesage-Meessen L."/>
            <person name="Balint B."/>
            <person name="Merenyi Z."/>
            <person name="de Eugenio L."/>
            <person name="Morin E."/>
            <person name="Martinez A.T."/>
            <person name="Baldrian P."/>
            <person name="Stursova M."/>
            <person name="Martinez M.J."/>
            <person name="Novotny C."/>
            <person name="Magnuson J.K."/>
            <person name="Spatafora J.W."/>
            <person name="Maurice S."/>
            <person name="Pangilinan J."/>
            <person name="Andreopoulos W."/>
            <person name="LaButti K."/>
            <person name="Hundley H."/>
            <person name="Na H."/>
            <person name="Kuo A."/>
            <person name="Barry K."/>
            <person name="Lipzen A."/>
            <person name="Henrissat B."/>
            <person name="Riley R."/>
            <person name="Ahrendt S."/>
            <person name="Nagy L.G."/>
            <person name="Grigoriev I.V."/>
            <person name="Martin F."/>
            <person name="Rosso M.N."/>
        </authorList>
    </citation>
    <scope>NUCLEOTIDE SEQUENCE [LARGE SCALE GENOMIC DNA]</scope>
    <source>
        <strain evidence="1 2">CIRM-BRFM 1785</strain>
    </source>
</reference>
<comment type="caution">
    <text evidence="1">The sequence shown here is derived from an EMBL/GenBank/DDBJ whole genome shotgun (WGS) entry which is preliminary data.</text>
</comment>
<protein>
    <submittedName>
        <fullName evidence="1">Uncharacterized protein</fullName>
    </submittedName>
</protein>
<dbReference type="Proteomes" id="UP000814176">
    <property type="component" value="Unassembled WGS sequence"/>
</dbReference>
<sequence>MSSFSCFVAGSCTCYRQFSNNTYVAPEEQAVATQIDVVLLLLRVDRLTCLGYSSFCCCTQVTYRMQAGARKRTGAALGYRTDGPTAVRAPAIATLIWLRQMSSCAPMLYTRVHSPASRAEYTQPRLAAALVSPLQYGPNRNVPREVENITVYGMRPCVTRRALPFEPLLMVVWREGPSAILDLEFTPDWPALGMTVGTLTGLCSIRNRF</sequence>
<dbReference type="RefSeq" id="XP_047778198.1">
    <property type="nucleotide sequence ID" value="XM_047924009.1"/>
</dbReference>
<organism evidence="1 2">
    <name type="scientific">Rhodofomes roseus</name>
    <dbReference type="NCBI Taxonomy" id="34475"/>
    <lineage>
        <taxon>Eukaryota</taxon>
        <taxon>Fungi</taxon>
        <taxon>Dikarya</taxon>
        <taxon>Basidiomycota</taxon>
        <taxon>Agaricomycotina</taxon>
        <taxon>Agaricomycetes</taxon>
        <taxon>Polyporales</taxon>
        <taxon>Rhodofomes</taxon>
    </lineage>
</organism>
<gene>
    <name evidence="1" type="ORF">C8Q71DRAFT_763582</name>
</gene>
<accession>A0ABQ8KEI3</accession>
<keyword evidence="2" id="KW-1185">Reference proteome</keyword>
<dbReference type="EMBL" id="JADCUA010000012">
    <property type="protein sequence ID" value="KAH9835821.1"/>
    <property type="molecule type" value="Genomic_DNA"/>
</dbReference>
<dbReference type="GeneID" id="72004741"/>
<name>A0ABQ8KEI3_9APHY</name>
<proteinExistence type="predicted"/>
<evidence type="ECO:0000313" key="2">
    <source>
        <dbReference type="Proteomes" id="UP000814176"/>
    </source>
</evidence>
<evidence type="ECO:0000313" key="1">
    <source>
        <dbReference type="EMBL" id="KAH9835821.1"/>
    </source>
</evidence>